<dbReference type="Pfam" id="PF03167">
    <property type="entry name" value="UDG"/>
    <property type="match status" value="1"/>
</dbReference>
<keyword evidence="3" id="KW-1185">Reference proteome</keyword>
<feature type="domain" description="Uracil-DNA glycosylase-like" evidence="1">
    <location>
        <begin position="9"/>
        <end position="157"/>
    </location>
</feature>
<evidence type="ECO:0000313" key="3">
    <source>
        <dbReference type="Proteomes" id="UP001489509"/>
    </source>
</evidence>
<gene>
    <name evidence="2" type="ORF">WMO26_11775</name>
</gene>
<dbReference type="InterPro" id="IPR036895">
    <property type="entry name" value="Uracil-DNA_glycosylase-like_sf"/>
</dbReference>
<protein>
    <submittedName>
        <fullName evidence="2">DNA-deoxyinosine glycosylase</fullName>
        <ecNumber evidence="2">3.2.2.15</ecNumber>
    </submittedName>
</protein>
<dbReference type="Proteomes" id="UP001489509">
    <property type="component" value="Unassembled WGS sequence"/>
</dbReference>
<dbReference type="EMBL" id="JBBMFD010000027">
    <property type="protein sequence ID" value="MEQ2441506.1"/>
    <property type="molecule type" value="Genomic_DNA"/>
</dbReference>
<dbReference type="EC" id="3.2.2.15" evidence="2"/>
<comment type="caution">
    <text evidence="2">The sequence shown here is derived from an EMBL/GenBank/DDBJ whole genome shotgun (WGS) entry which is preliminary data.</text>
</comment>
<dbReference type="InterPro" id="IPR026353">
    <property type="entry name" value="Hypoxan-DNA_Glyclase"/>
</dbReference>
<evidence type="ECO:0000259" key="1">
    <source>
        <dbReference type="SMART" id="SM00986"/>
    </source>
</evidence>
<dbReference type="RefSeq" id="WP_349220630.1">
    <property type="nucleotide sequence ID" value="NZ_JBBMFD010000027.1"/>
</dbReference>
<dbReference type="InterPro" id="IPR005122">
    <property type="entry name" value="Uracil-DNA_glycosylase-like"/>
</dbReference>
<name>A0ABV1E4W8_9FIRM</name>
<evidence type="ECO:0000313" key="2">
    <source>
        <dbReference type="EMBL" id="MEQ2441506.1"/>
    </source>
</evidence>
<dbReference type="GO" id="GO:0033958">
    <property type="term" value="F:DNA-deoxyinosine glycosylase activity"/>
    <property type="evidence" value="ECO:0007669"/>
    <property type="project" value="UniProtKB-EC"/>
</dbReference>
<dbReference type="NCBIfam" id="TIGR04274">
    <property type="entry name" value="hypoxanDNAglyco"/>
    <property type="match status" value="1"/>
</dbReference>
<keyword evidence="2" id="KW-0378">Hydrolase</keyword>
<proteinExistence type="predicted"/>
<dbReference type="SMART" id="SM00987">
    <property type="entry name" value="UreE_C"/>
    <property type="match status" value="1"/>
</dbReference>
<accession>A0ABV1E4W8</accession>
<keyword evidence="2" id="KW-0326">Glycosidase</keyword>
<sequence>MQQTVHPFPPVYDAFSRVLILGTMPSPKSRQTGFYYGNPQNRFWRVLCEVLQKPLPSTAEGKRLLALSSRIALWDVLRSCDIEGADDGSIRNPVANDLSEILNRADIRAIFTTGTTAARLYKLLCYPQTGIPARILPSPSPANYRNYSYEDLVEAYRAIVPFCSEFIGNNA</sequence>
<organism evidence="2 3">
    <name type="scientific">Solibaculum intestinale</name>
    <dbReference type="NCBI Taxonomy" id="3133165"/>
    <lineage>
        <taxon>Bacteria</taxon>
        <taxon>Bacillati</taxon>
        <taxon>Bacillota</taxon>
        <taxon>Clostridia</taxon>
        <taxon>Eubacteriales</taxon>
        <taxon>Oscillospiraceae</taxon>
        <taxon>Solibaculum</taxon>
    </lineage>
</organism>
<dbReference type="SMART" id="SM00986">
    <property type="entry name" value="UDG"/>
    <property type="match status" value="1"/>
</dbReference>
<dbReference type="CDD" id="cd10032">
    <property type="entry name" value="UDG-F6_HDG"/>
    <property type="match status" value="1"/>
</dbReference>
<dbReference type="SUPFAM" id="SSF52141">
    <property type="entry name" value="Uracil-DNA glycosylase-like"/>
    <property type="match status" value="1"/>
</dbReference>
<dbReference type="Gene3D" id="3.40.470.10">
    <property type="entry name" value="Uracil-DNA glycosylase-like domain"/>
    <property type="match status" value="1"/>
</dbReference>
<reference evidence="2 3" key="1">
    <citation type="submission" date="2024-03" db="EMBL/GenBank/DDBJ databases">
        <title>Human intestinal bacterial collection.</title>
        <authorList>
            <person name="Pauvert C."/>
            <person name="Hitch T.C.A."/>
            <person name="Clavel T."/>
        </authorList>
    </citation>
    <scope>NUCLEOTIDE SEQUENCE [LARGE SCALE GENOMIC DNA]</scope>
    <source>
        <strain evidence="2 3">CLA-JM-H44</strain>
    </source>
</reference>